<dbReference type="AlphaFoldDB" id="A0A1A6A0I6"/>
<evidence type="ECO:0000256" key="1">
    <source>
        <dbReference type="SAM" id="MobiDB-lite"/>
    </source>
</evidence>
<evidence type="ECO:0000313" key="2">
    <source>
        <dbReference type="EMBL" id="OBR83561.1"/>
    </source>
</evidence>
<organism evidence="2">
    <name type="scientific">Kwoniella dejecticola CBS 10117</name>
    <dbReference type="NCBI Taxonomy" id="1296121"/>
    <lineage>
        <taxon>Eukaryota</taxon>
        <taxon>Fungi</taxon>
        <taxon>Dikarya</taxon>
        <taxon>Basidiomycota</taxon>
        <taxon>Agaricomycotina</taxon>
        <taxon>Tremellomycetes</taxon>
        <taxon>Tremellales</taxon>
        <taxon>Cryptococcaceae</taxon>
        <taxon>Kwoniella</taxon>
    </lineage>
</organism>
<dbReference type="Gene3D" id="3.80.10.10">
    <property type="entry name" value="Ribonuclease Inhibitor"/>
    <property type="match status" value="1"/>
</dbReference>
<keyword evidence="4" id="KW-1185">Reference proteome</keyword>
<dbReference type="SUPFAM" id="SSF52047">
    <property type="entry name" value="RNI-like"/>
    <property type="match status" value="1"/>
</dbReference>
<reference evidence="3" key="2">
    <citation type="submission" date="2013-07" db="EMBL/GenBank/DDBJ databases">
        <authorList>
            <consortium name="The Broad Institute Genome Sequencing Platform"/>
            <person name="Cuomo C."/>
            <person name="Litvintseva A."/>
            <person name="Chen Y."/>
            <person name="Heitman J."/>
            <person name="Sun S."/>
            <person name="Springer D."/>
            <person name="Dromer F."/>
            <person name="Young S.K."/>
            <person name="Zeng Q."/>
            <person name="Gargeya S."/>
            <person name="Fitzgerald M."/>
            <person name="Abouelleil A."/>
            <person name="Alvarado L."/>
            <person name="Berlin A.M."/>
            <person name="Chapman S.B."/>
            <person name="Dewar J."/>
            <person name="Goldberg J."/>
            <person name="Griggs A."/>
            <person name="Gujja S."/>
            <person name="Hansen M."/>
            <person name="Howarth C."/>
            <person name="Imamovic A."/>
            <person name="Larimer J."/>
            <person name="McCowan C."/>
            <person name="Murphy C."/>
            <person name="Pearson M."/>
            <person name="Priest M."/>
            <person name="Roberts A."/>
            <person name="Saif S."/>
            <person name="Shea T."/>
            <person name="Sykes S."/>
            <person name="Wortman J."/>
            <person name="Nusbaum C."/>
            <person name="Birren B."/>
        </authorList>
    </citation>
    <scope>NUCLEOTIDE SEQUENCE</scope>
    <source>
        <strain evidence="3">CBS 10117</strain>
    </source>
</reference>
<evidence type="ECO:0000313" key="3">
    <source>
        <dbReference type="EMBL" id="WWC63219.1"/>
    </source>
</evidence>
<name>A0A1A6A0I6_9TREE</name>
<dbReference type="Proteomes" id="UP000078595">
    <property type="component" value="Chromosome 7"/>
</dbReference>
<dbReference type="InterPro" id="IPR032675">
    <property type="entry name" value="LRR_dom_sf"/>
</dbReference>
<dbReference type="OrthoDB" id="2595178at2759"/>
<dbReference type="KEGG" id="kdj:28969540"/>
<accession>A0A1A6A0I6</accession>
<proteinExistence type="predicted"/>
<dbReference type="RefSeq" id="XP_018261403.1">
    <property type="nucleotide sequence ID" value="XM_018409131.1"/>
</dbReference>
<dbReference type="EMBL" id="CP144536">
    <property type="protein sequence ID" value="WWC63219.1"/>
    <property type="molecule type" value="Genomic_DNA"/>
</dbReference>
<reference evidence="2" key="1">
    <citation type="submission" date="2013-07" db="EMBL/GenBank/DDBJ databases">
        <title>The Genome Sequence of Cryptococcus dejecticola CBS10117.</title>
        <authorList>
            <consortium name="The Broad Institute Genome Sequencing Platform"/>
            <person name="Cuomo C."/>
            <person name="Litvintseva A."/>
            <person name="Chen Y."/>
            <person name="Heitman J."/>
            <person name="Sun S."/>
            <person name="Springer D."/>
            <person name="Dromer F."/>
            <person name="Young S.K."/>
            <person name="Zeng Q."/>
            <person name="Gargeya S."/>
            <person name="Fitzgerald M."/>
            <person name="Abouelleil A."/>
            <person name="Alvarado L."/>
            <person name="Berlin A.M."/>
            <person name="Chapman S.B."/>
            <person name="Dewar J."/>
            <person name="Goldberg J."/>
            <person name="Griggs A."/>
            <person name="Gujja S."/>
            <person name="Hansen M."/>
            <person name="Howarth C."/>
            <person name="Imamovic A."/>
            <person name="Larimer J."/>
            <person name="McCowan C."/>
            <person name="Murphy C."/>
            <person name="Pearson M."/>
            <person name="Priest M."/>
            <person name="Roberts A."/>
            <person name="Saif S."/>
            <person name="Shea T."/>
            <person name="Sykes S."/>
            <person name="Wortman J."/>
            <person name="Nusbaum C."/>
            <person name="Birren B."/>
        </authorList>
    </citation>
    <scope>NUCLEOTIDE SEQUENCE [LARGE SCALE GENOMIC DNA]</scope>
    <source>
        <strain evidence="2">CBS 10117</strain>
    </source>
</reference>
<dbReference type="STRING" id="1296121.A0A1A6A0I6"/>
<dbReference type="GeneID" id="28969540"/>
<sequence>MPLSPPFRPSANSSTSPPPDGPLPTLPFEIIRRIIFHRLAIPPSFPSGPEEAYNPSWDSWSGVKGKISAQKRLDERRDVTRTARGLMAVCKAWKPLVMKYLYSSPFITDNLPSLASCVLYGDSKWSDINIHTYSIPGRYITLLDLSTIPSAVHPTEISKACLSIFPSLPNVQHLKLPSGELPFALEEIGWSPFAKHLKCLEGVEVDLDIRDDGKDGLVELLRKLPNLEVLSVVGSTPHTYRIMSDDLSHTLRMSKLHTIKLEDIKNGNLLFALIQAELPALRRLSITSFFGQPGDQTYTFQEVHGPCIRSLTYLQGKSSPFALGSELLVPTEHLLELYPNLQHLAFLIPDYEQLESIISSMRHHPNHPLCILTIYKWVQPRLSDGQPLHTRTKDTNSFVRNLVEDPPKGLRRINVDGFKWVKPELGKMALDAGTSGEMRKLSNLLHKKGVELGDMDGNLVPLPQADKSPGGNERVYGPMSGGGRRRSFGGQGMIRMNMGMSAERGGIERGNEEEDGG</sequence>
<protein>
    <submittedName>
        <fullName evidence="2">Uncharacterized protein</fullName>
    </submittedName>
</protein>
<reference evidence="3" key="3">
    <citation type="submission" date="2024-02" db="EMBL/GenBank/DDBJ databases">
        <title>Comparative genomics of Cryptococcus and Kwoniella reveals pathogenesis evolution and contrasting modes of karyotype evolution via chromosome fusion or intercentromeric recombination.</title>
        <authorList>
            <person name="Coelho M.A."/>
            <person name="David-Palma M."/>
            <person name="Shea T."/>
            <person name="Bowers K."/>
            <person name="McGinley-Smith S."/>
            <person name="Mohammad A.W."/>
            <person name="Gnirke A."/>
            <person name="Yurkov A.M."/>
            <person name="Nowrousian M."/>
            <person name="Sun S."/>
            <person name="Cuomo C.A."/>
            <person name="Heitman J."/>
        </authorList>
    </citation>
    <scope>NUCLEOTIDE SEQUENCE</scope>
    <source>
        <strain evidence="3">CBS 10117</strain>
    </source>
</reference>
<gene>
    <name evidence="2" type="ORF">I303_05841</name>
    <name evidence="3" type="ORF">I303_105819</name>
</gene>
<dbReference type="EMBL" id="KI894033">
    <property type="protein sequence ID" value="OBR83561.1"/>
    <property type="molecule type" value="Genomic_DNA"/>
</dbReference>
<dbReference type="VEuPathDB" id="FungiDB:I303_05841"/>
<feature type="region of interest" description="Disordered" evidence="1">
    <location>
        <begin position="1"/>
        <end position="22"/>
    </location>
</feature>
<evidence type="ECO:0000313" key="4">
    <source>
        <dbReference type="Proteomes" id="UP000078595"/>
    </source>
</evidence>
<feature type="region of interest" description="Disordered" evidence="1">
    <location>
        <begin position="462"/>
        <end position="491"/>
    </location>
</feature>